<keyword evidence="4" id="KW-0597">Phosphoprotein</keyword>
<evidence type="ECO:0000256" key="2">
    <source>
        <dbReference type="ARBA" id="ARBA00023125"/>
    </source>
</evidence>
<dbReference type="RefSeq" id="WP_058299332.1">
    <property type="nucleotide sequence ID" value="NZ_FMAU01000004.1"/>
</dbReference>
<dbReference type="Pfam" id="PF12833">
    <property type="entry name" value="HTH_18"/>
    <property type="match status" value="1"/>
</dbReference>
<dbReference type="PRINTS" id="PR00032">
    <property type="entry name" value="HTHARAC"/>
</dbReference>
<dbReference type="InterPro" id="IPR009057">
    <property type="entry name" value="Homeodomain-like_sf"/>
</dbReference>
<dbReference type="PROSITE" id="PS00041">
    <property type="entry name" value="HTH_ARAC_FAMILY_1"/>
    <property type="match status" value="1"/>
</dbReference>
<dbReference type="InterPro" id="IPR018062">
    <property type="entry name" value="HTH_AraC-typ_CS"/>
</dbReference>
<dbReference type="PROSITE" id="PS50110">
    <property type="entry name" value="RESPONSE_REGULATORY"/>
    <property type="match status" value="1"/>
</dbReference>
<dbReference type="GO" id="GO:0003700">
    <property type="term" value="F:DNA-binding transcription factor activity"/>
    <property type="evidence" value="ECO:0007669"/>
    <property type="project" value="InterPro"/>
</dbReference>
<accession>A0A0V8HCU4</accession>
<dbReference type="Gene3D" id="1.10.10.60">
    <property type="entry name" value="Homeodomain-like"/>
    <property type="match status" value="2"/>
</dbReference>
<name>A0A0V8HCU4_9BACI</name>
<evidence type="ECO:0000259" key="5">
    <source>
        <dbReference type="PROSITE" id="PS01124"/>
    </source>
</evidence>
<reference evidence="8" key="1">
    <citation type="submission" date="2016-08" db="EMBL/GenBank/DDBJ databases">
        <authorList>
            <person name="Varghese N."/>
            <person name="Submissions Spin"/>
        </authorList>
    </citation>
    <scope>NUCLEOTIDE SEQUENCE [LARGE SCALE GENOMIC DNA]</scope>
    <source>
        <strain evidence="8">SGD-1123</strain>
    </source>
</reference>
<feature type="domain" description="Response regulatory" evidence="6">
    <location>
        <begin position="2"/>
        <end position="119"/>
    </location>
</feature>
<keyword evidence="2" id="KW-0238">DNA-binding</keyword>
<dbReference type="InterPro" id="IPR018060">
    <property type="entry name" value="HTH_AraC"/>
</dbReference>
<dbReference type="SUPFAM" id="SSF46689">
    <property type="entry name" value="Homeodomain-like"/>
    <property type="match status" value="2"/>
</dbReference>
<dbReference type="InterPro" id="IPR011006">
    <property type="entry name" value="CheY-like_superfamily"/>
</dbReference>
<evidence type="ECO:0000256" key="1">
    <source>
        <dbReference type="ARBA" id="ARBA00023015"/>
    </source>
</evidence>
<dbReference type="OrthoDB" id="9788446at2"/>
<evidence type="ECO:0000313" key="8">
    <source>
        <dbReference type="Proteomes" id="UP000181997"/>
    </source>
</evidence>
<dbReference type="CDD" id="cd17536">
    <property type="entry name" value="REC_YesN-like"/>
    <property type="match status" value="1"/>
</dbReference>
<dbReference type="SUPFAM" id="SSF52172">
    <property type="entry name" value="CheY-like"/>
    <property type="match status" value="1"/>
</dbReference>
<keyword evidence="1" id="KW-0805">Transcription regulation</keyword>
<organism evidence="7 8">
    <name type="scientific">[Bacillus] enclensis</name>
    <dbReference type="NCBI Taxonomy" id="1402860"/>
    <lineage>
        <taxon>Bacteria</taxon>
        <taxon>Bacillati</taxon>
        <taxon>Bacillota</taxon>
        <taxon>Bacilli</taxon>
        <taxon>Bacillales</taxon>
        <taxon>Bacillaceae</taxon>
        <taxon>Rossellomorea</taxon>
    </lineage>
</organism>
<dbReference type="SMART" id="SM00448">
    <property type="entry name" value="REC"/>
    <property type="match status" value="1"/>
</dbReference>
<dbReference type="Gene3D" id="3.40.50.2300">
    <property type="match status" value="1"/>
</dbReference>
<evidence type="ECO:0000259" key="6">
    <source>
        <dbReference type="PROSITE" id="PS50110"/>
    </source>
</evidence>
<feature type="modified residue" description="4-aspartylphosphate" evidence="4">
    <location>
        <position position="53"/>
    </location>
</feature>
<dbReference type="Proteomes" id="UP000181997">
    <property type="component" value="Unassembled WGS sequence"/>
</dbReference>
<evidence type="ECO:0000313" key="7">
    <source>
        <dbReference type="EMBL" id="SCC23882.1"/>
    </source>
</evidence>
<dbReference type="EMBL" id="FMAU01000004">
    <property type="protein sequence ID" value="SCC23882.1"/>
    <property type="molecule type" value="Genomic_DNA"/>
</dbReference>
<evidence type="ECO:0000256" key="4">
    <source>
        <dbReference type="PROSITE-ProRule" id="PRU00169"/>
    </source>
</evidence>
<dbReference type="PANTHER" id="PTHR43280">
    <property type="entry name" value="ARAC-FAMILY TRANSCRIPTIONAL REGULATOR"/>
    <property type="match status" value="1"/>
</dbReference>
<dbReference type="AlphaFoldDB" id="A0A0V8HCU4"/>
<dbReference type="SMART" id="SM00342">
    <property type="entry name" value="HTH_ARAC"/>
    <property type="match status" value="1"/>
</dbReference>
<dbReference type="GO" id="GO:0000160">
    <property type="term" value="P:phosphorelay signal transduction system"/>
    <property type="evidence" value="ECO:0007669"/>
    <property type="project" value="InterPro"/>
</dbReference>
<gene>
    <name evidence="7" type="ORF">GA0061094_3349</name>
</gene>
<proteinExistence type="predicted"/>
<feature type="domain" description="HTH araC/xylS-type" evidence="5">
    <location>
        <begin position="133"/>
        <end position="232"/>
    </location>
</feature>
<dbReference type="InterPro" id="IPR001789">
    <property type="entry name" value="Sig_transdc_resp-reg_receiver"/>
</dbReference>
<keyword evidence="8" id="KW-1185">Reference proteome</keyword>
<dbReference type="GO" id="GO:0043565">
    <property type="term" value="F:sequence-specific DNA binding"/>
    <property type="evidence" value="ECO:0007669"/>
    <property type="project" value="InterPro"/>
</dbReference>
<dbReference type="Pfam" id="PF00072">
    <property type="entry name" value="Response_reg"/>
    <property type="match status" value="1"/>
</dbReference>
<dbReference type="InterPro" id="IPR020449">
    <property type="entry name" value="Tscrpt_reg_AraC-type_HTH"/>
</dbReference>
<evidence type="ECO:0000256" key="3">
    <source>
        <dbReference type="ARBA" id="ARBA00023163"/>
    </source>
</evidence>
<dbReference type="PANTHER" id="PTHR43280:SF28">
    <property type="entry name" value="HTH-TYPE TRANSCRIPTIONAL ACTIVATOR RHAS"/>
    <property type="match status" value="1"/>
</dbReference>
<sequence length="233" mass="27266">MNLLIIDDEPLELEQLTYLVKKQYPNWNIFTAEDAFEAKQLIEQYSFPLAFVDIQLPGDSGLDFCEYLRAKGIDTEVVLITAYQDFVSYAKQAIHLNVLDYLVKPVIEKELIKVIEDFLQKNTFTETKSLLINEVLEIVHEEYNQKLQLTNLAMKVYVTPTYLSKKFTEIVGMKFTDYINHFRIQKAKQLMLENPDWSLFKIAEMVGFSSQHHFSNSFKKIEGITPSQFKENR</sequence>
<dbReference type="PROSITE" id="PS01124">
    <property type="entry name" value="HTH_ARAC_FAMILY_2"/>
    <property type="match status" value="1"/>
</dbReference>
<protein>
    <submittedName>
        <fullName evidence="7">Response regulator receiver domain-containing protein</fullName>
    </submittedName>
</protein>
<keyword evidence="3" id="KW-0804">Transcription</keyword>